<dbReference type="AlphaFoldDB" id="A0A7C8VI53"/>
<protein>
    <submittedName>
        <fullName evidence="1">Uncharacterized protein</fullName>
    </submittedName>
</protein>
<evidence type="ECO:0000313" key="2">
    <source>
        <dbReference type="Proteomes" id="UP000474640"/>
    </source>
</evidence>
<dbReference type="PANTHER" id="PTHR39697:SF1">
    <property type="entry name" value="RICIN B LECTIN DOMAIN-CONTAINING PROTEIN"/>
    <property type="match status" value="1"/>
</dbReference>
<organism evidence="1 2">
    <name type="scientific">Orbilia oligospora</name>
    <name type="common">Nematode-trapping fungus</name>
    <name type="synonym">Arthrobotrys oligospora</name>
    <dbReference type="NCBI Taxonomy" id="2813651"/>
    <lineage>
        <taxon>Eukaryota</taxon>
        <taxon>Fungi</taxon>
        <taxon>Dikarya</taxon>
        <taxon>Ascomycota</taxon>
        <taxon>Pezizomycotina</taxon>
        <taxon>Orbiliomycetes</taxon>
        <taxon>Orbiliales</taxon>
        <taxon>Orbiliaceae</taxon>
        <taxon>Orbilia</taxon>
    </lineage>
</organism>
<comment type="caution">
    <text evidence="1">The sequence shown here is derived from an EMBL/GenBank/DDBJ whole genome shotgun (WGS) entry which is preliminary data.</text>
</comment>
<proteinExistence type="predicted"/>
<name>A0A7C8VI53_ORBOL</name>
<dbReference type="OrthoDB" id="5289641at2759"/>
<accession>A0A7C8VI53</accession>
<gene>
    <name evidence="1" type="ORF">TWF970_002972</name>
</gene>
<dbReference type="EMBL" id="JAABOJ010000019">
    <property type="protein sequence ID" value="KAF3280222.1"/>
    <property type="molecule type" value="Genomic_DNA"/>
</dbReference>
<dbReference type="Proteomes" id="UP000474640">
    <property type="component" value="Unassembled WGS sequence"/>
</dbReference>
<dbReference type="PANTHER" id="PTHR39697">
    <property type="entry name" value="RICIN B LECTIN DOMAIN-CONTAINING PROTEIN-RELATED"/>
    <property type="match status" value="1"/>
</dbReference>
<reference evidence="1 2" key="1">
    <citation type="submission" date="2020-01" db="EMBL/GenBank/DDBJ databases">
        <authorList>
            <person name="Palmer J.M."/>
        </authorList>
    </citation>
    <scope>NUCLEOTIDE SEQUENCE [LARGE SCALE GENOMIC DNA]</scope>
    <source>
        <strain evidence="1 2">TWF970</strain>
    </source>
</reference>
<evidence type="ECO:0000313" key="1">
    <source>
        <dbReference type="EMBL" id="KAF3280222.1"/>
    </source>
</evidence>
<sequence>MPDGSIYTPTTAEYLGPEEDRFSGIKNPPEPKLKILTGNDAPWPGSSYVIGYQNTSKVLTFKDQGVILAEYEGKPTQRWACHARDGWLGFANDPGETTRWLGFDDINKTDPLLICWAPNINGSWETFCVMKRPEDGFLVFKRVDERLRPIGTGPDGSLSVRGNWYHWWGFTKIS</sequence>